<evidence type="ECO:0000313" key="5">
    <source>
        <dbReference type="EMBL" id="THH20005.1"/>
    </source>
</evidence>
<protein>
    <submittedName>
        <fullName evidence="5">Uncharacterized protein</fullName>
    </submittedName>
</protein>
<dbReference type="PANTHER" id="PTHR44019">
    <property type="entry name" value="WD REPEAT-CONTAINING PROTEIN 55"/>
    <property type="match status" value="1"/>
</dbReference>
<name>A0A4S4M4V1_9AGAM</name>
<feature type="region of interest" description="Disordered" evidence="4">
    <location>
        <begin position="16"/>
        <end position="180"/>
    </location>
</feature>
<dbReference type="InterPro" id="IPR001680">
    <property type="entry name" value="WD40_rpt"/>
</dbReference>
<dbReference type="PANTHER" id="PTHR44019:SF8">
    <property type="entry name" value="POC1 CENTRIOLAR PROTEIN HOMOLOG"/>
    <property type="match status" value="1"/>
</dbReference>
<comment type="caution">
    <text evidence="5">The sequence shown here is derived from an EMBL/GenBank/DDBJ whole genome shotgun (WGS) entry which is preliminary data.</text>
</comment>
<dbReference type="Pfam" id="PF00400">
    <property type="entry name" value="WD40"/>
    <property type="match status" value="3"/>
</dbReference>
<dbReference type="InterPro" id="IPR050505">
    <property type="entry name" value="WDR55/POC1"/>
</dbReference>
<keyword evidence="1 3" id="KW-0853">WD repeat</keyword>
<dbReference type="AlphaFoldDB" id="A0A4S4M4V1"/>
<keyword evidence="6" id="KW-1185">Reference proteome</keyword>
<evidence type="ECO:0000256" key="4">
    <source>
        <dbReference type="SAM" id="MobiDB-lite"/>
    </source>
</evidence>
<evidence type="ECO:0000256" key="2">
    <source>
        <dbReference type="ARBA" id="ARBA00022737"/>
    </source>
</evidence>
<sequence>MVHNIEATVIDLTLDDDDDANEATGSTNEINVISSDDEKSGLIKRRRRISSFRTSSTPARPSRTGLTTSTLLNPPPRSTVSSKQKKEPSVASSSRSLLEHVDAALKRKRKHPGHGQSLPSPKGPKNGQNQVSLTRSDKKRPHEIINLCDDEEEEEEVMVVEPQPKRQKVEEPPSDDDDYDTCHPGFDYYNNPNWLPSTEPLWVVPDPSHFLTLSMSHPSMSHTAPRPPPKKLEGDLVEKPFTWSPRTLKGKWIWDALSTPRFCNPHPYRPPQLRDQRSYTISAISQTSGVVAIASHTVGGHREDEDDPDRMLLSPESLIVTILISLQISRAAPPIEAQNREGNLQIYRNGSSRILHGHDGPVRRNRDDQAVTHHKYYTVNDVQFDPRQNMCMASSGNDCIVRFWEIAEDVTSTVQIQYKDVAYDLHYHPDEPILAVTCRDGCIHLHRNPGRHSTDSLLHVTPPSESHSTGAMIWGRECTSHILFASSEPREEWDVTGYHKAFDYGHQKLLYEFDAKEGGDAMALDPKGRAIQAGGLSSHAHKLIHCHNQPGEKLALFTLGPGSSNLMRLYDVRSKNARRPVYKASLEPFMFRADAQVDGEVSVASFSPDGTLLFIARNDNQVHVYDPRYLGRGPLHQYVHWGKERCVGANRFGVTQAKWVQGWGGVGLGIVSGGMDGCVRLWDVRQSSDDIRNGEVVVQTDYDISDFSLGDIYNNEKPLVIPFALG</sequence>
<dbReference type="PROSITE" id="PS50082">
    <property type="entry name" value="WD_REPEATS_2"/>
    <property type="match status" value="1"/>
</dbReference>
<feature type="repeat" description="WD" evidence="3">
    <location>
        <begin position="670"/>
        <end position="692"/>
    </location>
</feature>
<dbReference type="SUPFAM" id="SSF50978">
    <property type="entry name" value="WD40 repeat-like"/>
    <property type="match status" value="1"/>
</dbReference>
<organism evidence="5 6">
    <name type="scientific">Bondarzewia mesenterica</name>
    <dbReference type="NCBI Taxonomy" id="1095465"/>
    <lineage>
        <taxon>Eukaryota</taxon>
        <taxon>Fungi</taxon>
        <taxon>Dikarya</taxon>
        <taxon>Basidiomycota</taxon>
        <taxon>Agaricomycotina</taxon>
        <taxon>Agaricomycetes</taxon>
        <taxon>Russulales</taxon>
        <taxon>Bondarzewiaceae</taxon>
        <taxon>Bondarzewia</taxon>
    </lineage>
</organism>
<evidence type="ECO:0000256" key="1">
    <source>
        <dbReference type="ARBA" id="ARBA00022574"/>
    </source>
</evidence>
<proteinExistence type="predicted"/>
<dbReference type="InterPro" id="IPR015943">
    <property type="entry name" value="WD40/YVTN_repeat-like_dom_sf"/>
</dbReference>
<keyword evidence="2" id="KW-0677">Repeat</keyword>
<dbReference type="OrthoDB" id="10248252at2759"/>
<dbReference type="SMART" id="SM00320">
    <property type="entry name" value="WD40"/>
    <property type="match status" value="4"/>
</dbReference>
<dbReference type="Gene3D" id="2.130.10.10">
    <property type="entry name" value="YVTN repeat-like/Quinoprotein amine dehydrogenase"/>
    <property type="match status" value="1"/>
</dbReference>
<accession>A0A4S4M4V1</accession>
<feature type="compositionally biased region" description="Acidic residues" evidence="4">
    <location>
        <begin position="148"/>
        <end position="158"/>
    </location>
</feature>
<reference evidence="5 6" key="1">
    <citation type="submission" date="2019-02" db="EMBL/GenBank/DDBJ databases">
        <title>Genome sequencing of the rare red list fungi Bondarzewia mesenterica.</title>
        <authorList>
            <person name="Buettner E."/>
            <person name="Kellner H."/>
        </authorList>
    </citation>
    <scope>NUCLEOTIDE SEQUENCE [LARGE SCALE GENOMIC DNA]</scope>
    <source>
        <strain evidence="5 6">DSM 108281</strain>
    </source>
</reference>
<feature type="compositionally biased region" description="Polar residues" evidence="4">
    <location>
        <begin position="23"/>
        <end position="34"/>
    </location>
</feature>
<gene>
    <name evidence="5" type="ORF">EW146_g1268</name>
</gene>
<dbReference type="Proteomes" id="UP000310158">
    <property type="component" value="Unassembled WGS sequence"/>
</dbReference>
<feature type="compositionally biased region" description="Polar residues" evidence="4">
    <location>
        <begin position="64"/>
        <end position="82"/>
    </location>
</feature>
<dbReference type="EMBL" id="SGPL01000031">
    <property type="protein sequence ID" value="THH20005.1"/>
    <property type="molecule type" value="Genomic_DNA"/>
</dbReference>
<dbReference type="InterPro" id="IPR036322">
    <property type="entry name" value="WD40_repeat_dom_sf"/>
</dbReference>
<evidence type="ECO:0000256" key="3">
    <source>
        <dbReference type="PROSITE-ProRule" id="PRU00221"/>
    </source>
</evidence>
<evidence type="ECO:0000313" key="6">
    <source>
        <dbReference type="Proteomes" id="UP000310158"/>
    </source>
</evidence>